<dbReference type="AlphaFoldDB" id="A0A564YQT2"/>
<organism evidence="1 2">
    <name type="scientific">Hymenolepis diminuta</name>
    <name type="common">Rat tapeworm</name>
    <dbReference type="NCBI Taxonomy" id="6216"/>
    <lineage>
        <taxon>Eukaryota</taxon>
        <taxon>Metazoa</taxon>
        <taxon>Spiralia</taxon>
        <taxon>Lophotrochozoa</taxon>
        <taxon>Platyhelminthes</taxon>
        <taxon>Cestoda</taxon>
        <taxon>Eucestoda</taxon>
        <taxon>Cyclophyllidea</taxon>
        <taxon>Hymenolepididae</taxon>
        <taxon>Hymenolepis</taxon>
    </lineage>
</organism>
<dbReference type="SUPFAM" id="SSF48371">
    <property type="entry name" value="ARM repeat"/>
    <property type="match status" value="1"/>
</dbReference>
<name>A0A564YQT2_HYMDI</name>
<gene>
    <name evidence="1" type="ORF">WMSIL1_LOCUS8761</name>
</gene>
<evidence type="ECO:0008006" key="3">
    <source>
        <dbReference type="Google" id="ProtNLM"/>
    </source>
</evidence>
<evidence type="ECO:0000313" key="2">
    <source>
        <dbReference type="Proteomes" id="UP000321570"/>
    </source>
</evidence>
<dbReference type="Gene3D" id="1.25.10.10">
    <property type="entry name" value="Leucine-rich Repeat Variant"/>
    <property type="match status" value="1"/>
</dbReference>
<sequence length="1017" mass="113200">MDLAQILLAASSPRLDLVQSANVQLEVLSNSDPLFLSKLTSAVLVQNASLTPSALLFGTIHLKNIVTKWAQFDRSQQEYVISAILHHLQQNPSPNRFISEITSIIFRQEWGREWPEEIWMSVIQSEAWTPLRHCVERSARLRLPLRRKVLGAQVTNVLPHLISRWITSNNSELLHTIYTCIAVIDSSAVTQMMSSHSAVFGELITNALTRFTSLECDDHKRLAKLLHAVFCLLPRDLRTPCVVSLLSSMTTALENYSADRKTALWCLTTVFNITSASFRDDKWISSYPSFPYVSQQARELVYDWFLSSSRKSPQHSNAVNLLLALMRTWMPLCESEMEALYSDPEACYSSGGVCCNDTTTGGSINMVFFAEAFWNTKSSSSATANSDFIPVHPETMPTLRHLAESIFQLLAKHLNSHLVMVLPSAIEELITSGGKALKEVGMRSIQFLLEIEPAQWCSPADTMLSITSNESNMEPLIQGRKMALLVRRALIFTSSSDEIKRNCYIALTELSSCLSLSFENKKHQIALQLAAACSLAWLLENPSFPPDVLSNSLDPTLSSILASLANLAKNVEEDETKLLILRHLQCVFENGNIESNFGSFIQTIHDIWQTAQGSLQLRSGLIVLVTAVMQALNSDSASPEVTSAAEQLTQVAVTSFLIPDLTRFIKLGDKDDADLLADPCLLLWRALVTGRGARWSPILEQLMTLLDNIHGAADNENLYSRIQTVDQMEIFFDIADACLRLNSSPEFLTLWTEPFWSPALRSLVATDKMEAPFSLINTFGLPLDNSHCFRREELKLLATWCSRMIRQNVDFPPSVCGLLILNSRICLLADPAEIVGTKLFCDQMRLLCLAQLAASPDRWNFLMGLLTCVEGNLSSDQTFSQVCLGLSKGDISISAGNQHSLLALLERLIARMDSLSNRLHRRCFALAAVFCLKSLTPSEHLFKEVSESVISLCVQVLFETDENPMNFNEADSWVAPSTLADPVQLRASLISLLGNLVDKLSANVDPVVWSQFVQKIS</sequence>
<dbReference type="InterPro" id="IPR011989">
    <property type="entry name" value="ARM-like"/>
</dbReference>
<dbReference type="Proteomes" id="UP000321570">
    <property type="component" value="Unassembled WGS sequence"/>
</dbReference>
<reference evidence="1 2" key="1">
    <citation type="submission" date="2019-07" db="EMBL/GenBank/DDBJ databases">
        <authorList>
            <person name="Jastrzebski P J."/>
            <person name="Paukszto L."/>
            <person name="Jastrzebski P J."/>
        </authorList>
    </citation>
    <scope>NUCLEOTIDE SEQUENCE [LARGE SCALE GENOMIC DNA]</scope>
    <source>
        <strain evidence="1 2">WMS-il1</strain>
    </source>
</reference>
<proteinExistence type="predicted"/>
<protein>
    <recommendedName>
        <fullName evidence="3">Importin N-terminal domain-containing protein</fullName>
    </recommendedName>
</protein>
<dbReference type="EMBL" id="CABIJS010000333">
    <property type="protein sequence ID" value="VUZ49631.1"/>
    <property type="molecule type" value="Genomic_DNA"/>
</dbReference>
<evidence type="ECO:0000313" key="1">
    <source>
        <dbReference type="EMBL" id="VUZ49631.1"/>
    </source>
</evidence>
<accession>A0A564YQT2</accession>
<keyword evidence="2" id="KW-1185">Reference proteome</keyword>
<dbReference type="InterPro" id="IPR016024">
    <property type="entry name" value="ARM-type_fold"/>
</dbReference>